<dbReference type="EMBL" id="CM026422">
    <property type="protein sequence ID" value="KAG0588429.1"/>
    <property type="molecule type" value="Genomic_DNA"/>
</dbReference>
<evidence type="ECO:0000313" key="1">
    <source>
        <dbReference type="EMBL" id="KAG0588429.1"/>
    </source>
</evidence>
<evidence type="ECO:0000313" key="2">
    <source>
        <dbReference type="Proteomes" id="UP000822688"/>
    </source>
</evidence>
<gene>
    <name evidence="1" type="ORF">KC19_2G242000</name>
</gene>
<organism evidence="1 2">
    <name type="scientific">Ceratodon purpureus</name>
    <name type="common">Fire moss</name>
    <name type="synonym">Dicranum purpureum</name>
    <dbReference type="NCBI Taxonomy" id="3225"/>
    <lineage>
        <taxon>Eukaryota</taxon>
        <taxon>Viridiplantae</taxon>
        <taxon>Streptophyta</taxon>
        <taxon>Embryophyta</taxon>
        <taxon>Bryophyta</taxon>
        <taxon>Bryophytina</taxon>
        <taxon>Bryopsida</taxon>
        <taxon>Dicranidae</taxon>
        <taxon>Pseudoditrichales</taxon>
        <taxon>Ditrichaceae</taxon>
        <taxon>Ceratodon</taxon>
    </lineage>
</organism>
<keyword evidence="2" id="KW-1185">Reference proteome</keyword>
<accession>A0A8T0IZX2</accession>
<comment type="caution">
    <text evidence="1">The sequence shown here is derived from an EMBL/GenBank/DDBJ whole genome shotgun (WGS) entry which is preliminary data.</text>
</comment>
<name>A0A8T0IZX2_CERPU</name>
<sequence>MIECILGPATMMLLGSFVVLQVRSTLKLEEMIEVFQGEQSLTSPWSMFWYACRY</sequence>
<reference evidence="1" key="1">
    <citation type="submission" date="2020-06" db="EMBL/GenBank/DDBJ databases">
        <title>WGS assembly of Ceratodon purpureus strain R40.</title>
        <authorList>
            <person name="Carey S.B."/>
            <person name="Jenkins J."/>
            <person name="Shu S."/>
            <person name="Lovell J.T."/>
            <person name="Sreedasyam A."/>
            <person name="Maumus F."/>
            <person name="Tiley G.P."/>
            <person name="Fernandez-Pozo N."/>
            <person name="Barry K."/>
            <person name="Chen C."/>
            <person name="Wang M."/>
            <person name="Lipzen A."/>
            <person name="Daum C."/>
            <person name="Saski C.A."/>
            <person name="Payton A.C."/>
            <person name="Mcbreen J.C."/>
            <person name="Conrad R.E."/>
            <person name="Kollar L.M."/>
            <person name="Olsson S."/>
            <person name="Huttunen S."/>
            <person name="Landis J.B."/>
            <person name="Wickett N.J."/>
            <person name="Johnson M.G."/>
            <person name="Rensing S.A."/>
            <person name="Grimwood J."/>
            <person name="Schmutz J."/>
            <person name="Mcdaniel S.F."/>
        </authorList>
    </citation>
    <scope>NUCLEOTIDE SEQUENCE</scope>
    <source>
        <strain evidence="1">R40</strain>
    </source>
</reference>
<protein>
    <submittedName>
        <fullName evidence="1">Uncharacterized protein</fullName>
    </submittedName>
</protein>
<dbReference type="AlphaFoldDB" id="A0A8T0IZX2"/>
<proteinExistence type="predicted"/>
<dbReference type="Proteomes" id="UP000822688">
    <property type="component" value="Chromosome 2"/>
</dbReference>